<evidence type="ECO:0000259" key="2">
    <source>
        <dbReference type="PROSITE" id="PS50125"/>
    </source>
</evidence>
<organism evidence="3 4">
    <name type="scientific">Roseivirga misakiensis</name>
    <dbReference type="NCBI Taxonomy" id="1563681"/>
    <lineage>
        <taxon>Bacteria</taxon>
        <taxon>Pseudomonadati</taxon>
        <taxon>Bacteroidota</taxon>
        <taxon>Cytophagia</taxon>
        <taxon>Cytophagales</taxon>
        <taxon>Roseivirgaceae</taxon>
        <taxon>Roseivirga</taxon>
    </lineage>
</organism>
<protein>
    <recommendedName>
        <fullName evidence="2">Guanylate cyclase domain-containing protein</fullName>
    </recommendedName>
</protein>
<gene>
    <name evidence="3" type="ORF">BFP71_15640</name>
</gene>
<evidence type="ECO:0000313" key="3">
    <source>
        <dbReference type="EMBL" id="OEK04870.1"/>
    </source>
</evidence>
<dbReference type="AlphaFoldDB" id="A0A1E5T0G6"/>
<name>A0A1E5T0G6_9BACT</name>
<dbReference type="GO" id="GO:0009190">
    <property type="term" value="P:cyclic nucleotide biosynthetic process"/>
    <property type="evidence" value="ECO:0007669"/>
    <property type="project" value="InterPro"/>
</dbReference>
<evidence type="ECO:0000313" key="4">
    <source>
        <dbReference type="Proteomes" id="UP000095552"/>
    </source>
</evidence>
<feature type="domain" description="Guanylate cyclase" evidence="2">
    <location>
        <begin position="187"/>
        <end position="316"/>
    </location>
</feature>
<keyword evidence="4" id="KW-1185">Reference proteome</keyword>
<feature type="transmembrane region" description="Helical" evidence="1">
    <location>
        <begin position="92"/>
        <end position="112"/>
    </location>
</feature>
<keyword evidence="1" id="KW-1133">Transmembrane helix</keyword>
<dbReference type="EMBL" id="MDGQ01000005">
    <property type="protein sequence ID" value="OEK04870.1"/>
    <property type="molecule type" value="Genomic_DNA"/>
</dbReference>
<dbReference type="PANTHER" id="PTHR43081:SF1">
    <property type="entry name" value="ADENYLATE CYCLASE, TERMINAL-DIFFERENTIATION SPECIFIC"/>
    <property type="match status" value="1"/>
</dbReference>
<evidence type="ECO:0000256" key="1">
    <source>
        <dbReference type="SAM" id="Phobius"/>
    </source>
</evidence>
<dbReference type="Proteomes" id="UP000095552">
    <property type="component" value="Unassembled WGS sequence"/>
</dbReference>
<proteinExistence type="predicted"/>
<dbReference type="GO" id="GO:0035556">
    <property type="term" value="P:intracellular signal transduction"/>
    <property type="evidence" value="ECO:0007669"/>
    <property type="project" value="InterPro"/>
</dbReference>
<dbReference type="Pfam" id="PF00211">
    <property type="entry name" value="Guanylate_cyc"/>
    <property type="match status" value="1"/>
</dbReference>
<dbReference type="SUPFAM" id="SSF55073">
    <property type="entry name" value="Nucleotide cyclase"/>
    <property type="match status" value="1"/>
</dbReference>
<keyword evidence="1" id="KW-0812">Transmembrane</keyword>
<dbReference type="GO" id="GO:0004016">
    <property type="term" value="F:adenylate cyclase activity"/>
    <property type="evidence" value="ECO:0007669"/>
    <property type="project" value="UniProtKB-ARBA"/>
</dbReference>
<dbReference type="InterPro" id="IPR029787">
    <property type="entry name" value="Nucleotide_cyclase"/>
</dbReference>
<dbReference type="CDD" id="cd07302">
    <property type="entry name" value="CHD"/>
    <property type="match status" value="1"/>
</dbReference>
<feature type="transmembrane region" description="Helical" evidence="1">
    <location>
        <begin position="132"/>
        <end position="158"/>
    </location>
</feature>
<dbReference type="InterPro" id="IPR050697">
    <property type="entry name" value="Adenylyl/Guanylyl_Cyclase_3/4"/>
</dbReference>
<accession>A0A1E5T0G6</accession>
<sequence length="372" mass="42442">MKLIRLFTKKRKRIIRQILPFALIPGMFSVVQTILEKGILGDHPVYPSTGNPYSSTVLIPLLTSLFIGFSIGLFEVLYVNKWFQNRRFYEKILFKFFLYVLAIIFATLIIIITRHSIGQGLNPFDSIVLDYVYSFFSNFAFWSILCYYSLAIGVSLFYKEVSDNIGQGASLNFLTGKYHQPKVENRVFMFLDMKSSTAHAEKLGHIKYFQMLKDYYADISLPILDFDGEIYQYVGDEIVITWEPKTNKEAADVINCFYGMKNTLLNQHSKYDESYGITPTFKAAIHYGQVTTGEIGLVKKDFVFTGDTLNTTARIQGLCNNYGVDLIVSQNFIDILDGIGSFNFTTLGNVALRGRSEKIEIYKAEENKSQIA</sequence>
<feature type="transmembrane region" description="Helical" evidence="1">
    <location>
        <begin position="57"/>
        <end position="80"/>
    </location>
</feature>
<dbReference type="PROSITE" id="PS50125">
    <property type="entry name" value="GUANYLATE_CYCLASE_2"/>
    <property type="match status" value="1"/>
</dbReference>
<dbReference type="PANTHER" id="PTHR43081">
    <property type="entry name" value="ADENYLATE CYCLASE, TERMINAL-DIFFERENTIATION SPECIFIC-RELATED"/>
    <property type="match status" value="1"/>
</dbReference>
<dbReference type="InterPro" id="IPR001054">
    <property type="entry name" value="A/G_cyclase"/>
</dbReference>
<dbReference type="Gene3D" id="3.30.70.1230">
    <property type="entry name" value="Nucleotide cyclase"/>
    <property type="match status" value="1"/>
</dbReference>
<dbReference type="STRING" id="1563681.BFP71_15640"/>
<comment type="caution">
    <text evidence="3">The sequence shown here is derived from an EMBL/GenBank/DDBJ whole genome shotgun (WGS) entry which is preliminary data.</text>
</comment>
<reference evidence="3 4" key="1">
    <citation type="submission" date="2016-08" db="EMBL/GenBank/DDBJ databases">
        <title>Draft genome of Fabibacter sp. strain SK-8.</title>
        <authorList>
            <person name="Wong S.-K."/>
            <person name="Hamasaki K."/>
            <person name="Yoshizawa S."/>
        </authorList>
    </citation>
    <scope>NUCLEOTIDE SEQUENCE [LARGE SCALE GENOMIC DNA]</scope>
    <source>
        <strain evidence="3 4">SK-8</strain>
    </source>
</reference>
<keyword evidence="1" id="KW-0472">Membrane</keyword>